<keyword evidence="5" id="KW-0812">Transmembrane</keyword>
<organism evidence="7">
    <name type="scientific">Fopius arisanus</name>
    <dbReference type="NCBI Taxonomy" id="64838"/>
    <lineage>
        <taxon>Eukaryota</taxon>
        <taxon>Metazoa</taxon>
        <taxon>Ecdysozoa</taxon>
        <taxon>Arthropoda</taxon>
        <taxon>Hexapoda</taxon>
        <taxon>Insecta</taxon>
        <taxon>Pterygota</taxon>
        <taxon>Neoptera</taxon>
        <taxon>Endopterygota</taxon>
        <taxon>Hymenoptera</taxon>
        <taxon>Apocrita</taxon>
        <taxon>Ichneumonoidea</taxon>
        <taxon>Braconidae</taxon>
        <taxon>Opiinae</taxon>
        <taxon>Fopius</taxon>
    </lineage>
</organism>
<evidence type="ECO:0000256" key="3">
    <source>
        <dbReference type="PROSITE-ProRule" id="PRU00124"/>
    </source>
</evidence>
<dbReference type="PANTHER" id="PTHR24251:SF28">
    <property type="entry name" value="NEUROPILIN AND TOLLOID-LIKE, ISOFORM B"/>
    <property type="match status" value="1"/>
</dbReference>
<dbReference type="PROSITE" id="PS01180">
    <property type="entry name" value="CUB"/>
    <property type="match status" value="2"/>
</dbReference>
<dbReference type="CDD" id="cd00112">
    <property type="entry name" value="LDLa"/>
    <property type="match status" value="1"/>
</dbReference>
<dbReference type="AlphaFoldDB" id="A0A0C9PYB9"/>
<keyword evidence="2 3" id="KW-1015">Disulfide bond</keyword>
<feature type="compositionally biased region" description="Basic and acidic residues" evidence="4">
    <location>
        <begin position="206"/>
        <end position="216"/>
    </location>
</feature>
<feature type="compositionally biased region" description="Basic and acidic residues" evidence="4">
    <location>
        <begin position="111"/>
        <end position="125"/>
    </location>
</feature>
<dbReference type="EMBL" id="GBYB01006533">
    <property type="protein sequence ID" value="JAG76300.1"/>
    <property type="molecule type" value="Transcribed_RNA"/>
</dbReference>
<gene>
    <name evidence="7" type="primary">Neto2</name>
    <name evidence="7" type="ORF">g.28462</name>
</gene>
<evidence type="ECO:0000256" key="1">
    <source>
        <dbReference type="ARBA" id="ARBA00022737"/>
    </source>
</evidence>
<feature type="domain" description="CUB" evidence="6">
    <location>
        <begin position="386"/>
        <end position="504"/>
    </location>
</feature>
<feature type="region of interest" description="Disordered" evidence="4">
    <location>
        <begin position="196"/>
        <end position="216"/>
    </location>
</feature>
<protein>
    <submittedName>
        <fullName evidence="7">Neto2 protein</fullName>
    </submittedName>
</protein>
<evidence type="ECO:0000313" key="7">
    <source>
        <dbReference type="EMBL" id="JAG76300.1"/>
    </source>
</evidence>
<proteinExistence type="predicted"/>
<feature type="region of interest" description="Disordered" evidence="4">
    <location>
        <begin position="992"/>
        <end position="1017"/>
    </location>
</feature>
<feature type="compositionally biased region" description="Polar residues" evidence="4">
    <location>
        <begin position="852"/>
        <end position="865"/>
    </location>
</feature>
<evidence type="ECO:0000256" key="5">
    <source>
        <dbReference type="SAM" id="Phobius"/>
    </source>
</evidence>
<feature type="compositionally biased region" description="Polar residues" evidence="4">
    <location>
        <begin position="872"/>
        <end position="889"/>
    </location>
</feature>
<keyword evidence="5" id="KW-1133">Transmembrane helix</keyword>
<reference evidence="7" key="1">
    <citation type="submission" date="2015-01" db="EMBL/GenBank/DDBJ databases">
        <title>Transcriptome Assembly of Fopius arisanus.</title>
        <authorList>
            <person name="Geib S."/>
        </authorList>
    </citation>
    <scope>NUCLEOTIDE SEQUENCE</scope>
</reference>
<dbReference type="InterPro" id="IPR000859">
    <property type="entry name" value="CUB_dom"/>
</dbReference>
<sequence length="1048" mass="117229">MCLPRALVIVIVKSRDDRGARFKHINVREESTMVAWLPQQILLLLVLVTAGSTYASEDTMKWSIPSGRRNERSSTVGSRVLSRQKEQRSVTTTSSDFPEAMPTQVSSTNIRLDRFTPIDDDHKTSSDSPSTSSAQTTETILKNPPNPRGQRLDSKKYELADNGGSSIERKIANMNSLESIDGQLVKTERVGALLTSIGGLPPTTKPGEHPDDSTMRESPRSVALESMELQPRKPTYTIKVNSHMSDKLPTNMGIRDTVSVSNVYPQSPTMTKTDVELHSPSVNTIGHFATTQNSLDSSIDSLQFQLEPHQDQVTPVRSTSAVPVEMREKDRHIGELFNRHSDQFTLSHSVHGYRDRWQPGNHDNTTAMTAIGLRRRYMRDAPEGSCEKFSIAEERRQEFYSPNYPQMYPASIDCVRILDAGEGMVLKLDFRDRFDLEAAKDKEDCKYDFLEVRDGMYGYATLVGLYCGKSFPPEITSKGRYLWLHFHSDDTIQYWGFKAIWTTVPRPTTPGVPPEAEPCIKYVTHEYDAAINSTQIEKERALAQKTALPLDCLWIVEAKPGWTMQLNFEYFNLDRPNDCDANFMSVFDGRTEMTSLVKNFCGSIAEALATKTNLMYIRIYMEPKAINGTFKSLMTAVRAKDDACMDDEYDCDDATCIWGQLTCNNRQNCRLGWDEDPSMCGKGKSLALDSTRIVVILVVFAVIMFGLTFAFLFNCIRKIISDHRIIREHIRQSRENRLDEIGRKSTPCPISVSQTDIRQHGSDSPSLEIDSNKELIPTATIIAHEYTKDLVLEMTYNANDIIDIHQSNNVSNATQERLQETTDEPQMCDSSCQTRESLFDPRIPEPGAPSPAFSTFGYSSISGSRNGVHPSLRQSSRSQTYNSPKPTHGSTSKPPSVCSSCSPASRGRDASGTICPKHAPIPAPPGWSVHDPPYVAAIPTHPEDPEYLTYQRYQSPKPERDGKSYQPGIVKQRTIGSGEKYGSFLYGSERGSINTASNTNTSSSQHSGTPRCQVPDPRYRAEAVIEVDQRRPFSIESTKSAPDVIATH</sequence>
<dbReference type="Gene3D" id="2.60.120.290">
    <property type="entry name" value="Spermadhesin, CUB domain"/>
    <property type="match status" value="2"/>
</dbReference>
<feature type="disulfide bond" evidence="3">
    <location>
        <begin position="644"/>
        <end position="656"/>
    </location>
</feature>
<dbReference type="InterPro" id="IPR002172">
    <property type="entry name" value="LDrepeatLR_classA_rpt"/>
</dbReference>
<dbReference type="PANTHER" id="PTHR24251">
    <property type="entry name" value="OVOCHYMASE-RELATED"/>
    <property type="match status" value="1"/>
</dbReference>
<evidence type="ECO:0000259" key="6">
    <source>
        <dbReference type="PROSITE" id="PS01180"/>
    </source>
</evidence>
<feature type="compositionally biased region" description="Low complexity" evidence="4">
    <location>
        <begin position="992"/>
        <end position="1004"/>
    </location>
</feature>
<dbReference type="InterPro" id="IPR035914">
    <property type="entry name" value="Sperma_CUB_dom_sf"/>
</dbReference>
<keyword evidence="5" id="KW-0472">Membrane</keyword>
<feature type="region of interest" description="Disordered" evidence="4">
    <location>
        <begin position="64"/>
        <end position="154"/>
    </location>
</feature>
<accession>A0A0C9PYB9</accession>
<feature type="domain" description="CUB" evidence="6">
    <location>
        <begin position="519"/>
        <end position="637"/>
    </location>
</feature>
<dbReference type="CDD" id="cd00041">
    <property type="entry name" value="CUB"/>
    <property type="match status" value="2"/>
</dbReference>
<keyword evidence="1" id="KW-0677">Repeat</keyword>
<evidence type="ECO:0000256" key="4">
    <source>
        <dbReference type="SAM" id="MobiDB-lite"/>
    </source>
</evidence>
<dbReference type="PROSITE" id="PS50068">
    <property type="entry name" value="LDLRA_2"/>
    <property type="match status" value="1"/>
</dbReference>
<comment type="caution">
    <text evidence="3">Lacks conserved residue(s) required for the propagation of feature annotation.</text>
</comment>
<feature type="disulfide bond" evidence="3">
    <location>
        <begin position="651"/>
        <end position="669"/>
    </location>
</feature>
<dbReference type="SMART" id="SM00042">
    <property type="entry name" value="CUB"/>
    <property type="match status" value="2"/>
</dbReference>
<evidence type="ECO:0000256" key="2">
    <source>
        <dbReference type="ARBA" id="ARBA00023157"/>
    </source>
</evidence>
<name>A0A0C9PYB9_9HYME</name>
<dbReference type="FunFam" id="2.60.120.290:FF:000005">
    <property type="entry name" value="Procollagen C-endopeptidase enhancer 1"/>
    <property type="match status" value="1"/>
</dbReference>
<dbReference type="SUPFAM" id="SSF49854">
    <property type="entry name" value="Spermadhesin, CUB domain"/>
    <property type="match status" value="2"/>
</dbReference>
<feature type="compositionally biased region" description="Low complexity" evidence="4">
    <location>
        <begin position="126"/>
        <end position="137"/>
    </location>
</feature>
<feature type="transmembrane region" description="Helical" evidence="5">
    <location>
        <begin position="693"/>
        <end position="716"/>
    </location>
</feature>
<feature type="region of interest" description="Disordered" evidence="4">
    <location>
        <begin position="812"/>
        <end position="927"/>
    </location>
</feature>
<feature type="compositionally biased region" description="Low complexity" evidence="4">
    <location>
        <begin position="890"/>
        <end position="905"/>
    </location>
</feature>
<dbReference type="Pfam" id="PF00431">
    <property type="entry name" value="CUB"/>
    <property type="match status" value="2"/>
</dbReference>